<evidence type="ECO:0000256" key="3">
    <source>
        <dbReference type="RuleBase" id="RU003718"/>
    </source>
</evidence>
<dbReference type="Gene3D" id="3.40.50.2000">
    <property type="entry name" value="Glycogen Phosphorylase B"/>
    <property type="match status" value="2"/>
</dbReference>
<comment type="similarity">
    <text evidence="1 3">Belongs to the UDP-glycosyltransferase family.</text>
</comment>
<keyword evidence="3" id="KW-0328">Glycosyltransferase</keyword>
<dbReference type="FunFam" id="3.40.50.2000:FF:000056">
    <property type="entry name" value="Glycosyltransferase"/>
    <property type="match status" value="1"/>
</dbReference>
<keyword evidence="2 3" id="KW-0808">Transferase</keyword>
<evidence type="ECO:0000256" key="2">
    <source>
        <dbReference type="ARBA" id="ARBA00022679"/>
    </source>
</evidence>
<dbReference type="Pfam" id="PF00201">
    <property type="entry name" value="UDPGT"/>
    <property type="match status" value="1"/>
</dbReference>
<dbReference type="AlphaFoldDB" id="A0A7N0RGY8"/>
<evidence type="ECO:0000256" key="1">
    <source>
        <dbReference type="ARBA" id="ARBA00009995"/>
    </source>
</evidence>
<protein>
    <recommendedName>
        <fullName evidence="4">Glycosyltransferase</fullName>
        <ecNumber evidence="4">2.4.1.-</ecNumber>
    </recommendedName>
</protein>
<sequence>MITLHKPLEAATMTKSIQLIIIPTPVVGHLVSFVQFADTLLRRDDRLSISVLLINLPLFSDPVFTKKLSASHPSINFIDLPPLDFSLRLASPPMAPEAFISSIIELHKPSVKAAVENLILLPDDDRSSLRFVVDMFCTSMIDVARDFGAPCYTFFTSSAAFLGLLDFISTHHLHELTEAGPDSMMIPSYASPVPASVLPHFVFLKDGCDAFAAHGRRIKETDGVILNTFADLEPHALASFAEGYPPLYPVGPILDLARAEQMSEARRAESERILRWLDAQEEESVVFLCFGSMGSFKADQVAEIAAGLESTGVKFLWALRKRPQGIYDAPGEYEDPSEVLPEGFLARTEARGLICGWAPQVEILAHKSVGGFVTHCGWNSTLESIWFGVPTVAWPLYAEQQINAFQMVKDLGLAIELKIDYNIFKDALVPAAEIENAVRLLMAKDGYGLEIRKRVKDMSERSRAAVAAGGSSFETIGALINKMLN</sequence>
<dbReference type="OMA" id="CAMEQDS"/>
<dbReference type="EC" id="2.4.1.-" evidence="4"/>
<dbReference type="EnsemblPlants" id="Kaladp0011s0395.1.v1.1">
    <property type="protein sequence ID" value="Kaladp0011s0395.1.v1.1"/>
    <property type="gene ID" value="Kaladp0011s0395.v1.1"/>
</dbReference>
<dbReference type="PANTHER" id="PTHR48048:SF45">
    <property type="entry name" value="GLYCOSYLTRANSFERASE"/>
    <property type="match status" value="1"/>
</dbReference>
<dbReference type="PROSITE" id="PS00375">
    <property type="entry name" value="UDPGT"/>
    <property type="match status" value="1"/>
</dbReference>
<proteinExistence type="inferred from homology"/>
<dbReference type="SUPFAM" id="SSF53756">
    <property type="entry name" value="UDP-Glycosyltransferase/glycogen phosphorylase"/>
    <property type="match status" value="1"/>
</dbReference>
<dbReference type="GO" id="GO:0035251">
    <property type="term" value="F:UDP-glucosyltransferase activity"/>
    <property type="evidence" value="ECO:0007669"/>
    <property type="project" value="InterPro"/>
</dbReference>
<dbReference type="InterPro" id="IPR035595">
    <property type="entry name" value="UDP_glycos_trans_CS"/>
</dbReference>
<dbReference type="Proteomes" id="UP000594263">
    <property type="component" value="Unplaced"/>
</dbReference>
<dbReference type="Gramene" id="Kaladp0011s0395.1.v1.1">
    <property type="protein sequence ID" value="Kaladp0011s0395.1.v1.1"/>
    <property type="gene ID" value="Kaladp0011s0395.v1.1"/>
</dbReference>
<dbReference type="InterPro" id="IPR050481">
    <property type="entry name" value="UDP-glycosyltransf_plant"/>
</dbReference>
<accession>A0A7N0RGY8</accession>
<dbReference type="InterPro" id="IPR002213">
    <property type="entry name" value="UDP_glucos_trans"/>
</dbReference>
<dbReference type="CDD" id="cd03784">
    <property type="entry name" value="GT1_Gtf-like"/>
    <property type="match status" value="1"/>
</dbReference>
<keyword evidence="6" id="KW-1185">Reference proteome</keyword>
<evidence type="ECO:0000313" key="6">
    <source>
        <dbReference type="Proteomes" id="UP000594263"/>
    </source>
</evidence>
<evidence type="ECO:0000256" key="4">
    <source>
        <dbReference type="RuleBase" id="RU362057"/>
    </source>
</evidence>
<dbReference type="PANTHER" id="PTHR48048">
    <property type="entry name" value="GLYCOSYLTRANSFERASE"/>
    <property type="match status" value="1"/>
</dbReference>
<organism evidence="5 6">
    <name type="scientific">Kalanchoe fedtschenkoi</name>
    <name type="common">Lavender scallops</name>
    <name type="synonym">South American air plant</name>
    <dbReference type="NCBI Taxonomy" id="63787"/>
    <lineage>
        <taxon>Eukaryota</taxon>
        <taxon>Viridiplantae</taxon>
        <taxon>Streptophyta</taxon>
        <taxon>Embryophyta</taxon>
        <taxon>Tracheophyta</taxon>
        <taxon>Spermatophyta</taxon>
        <taxon>Magnoliopsida</taxon>
        <taxon>eudicotyledons</taxon>
        <taxon>Gunneridae</taxon>
        <taxon>Pentapetalae</taxon>
        <taxon>Saxifragales</taxon>
        <taxon>Crassulaceae</taxon>
        <taxon>Kalanchoe</taxon>
    </lineage>
</organism>
<reference evidence="5" key="1">
    <citation type="submission" date="2021-01" db="UniProtKB">
        <authorList>
            <consortium name="EnsemblPlants"/>
        </authorList>
    </citation>
    <scope>IDENTIFICATION</scope>
</reference>
<name>A0A7N0RGY8_KALFE</name>
<evidence type="ECO:0000313" key="5">
    <source>
        <dbReference type="EnsemblPlants" id="Kaladp0011s0395.1.v1.1"/>
    </source>
</evidence>